<name>A0A0D0HP32_9BACL</name>
<proteinExistence type="predicted"/>
<feature type="domain" description="Plasmid pRiA4b Orf3-like" evidence="1">
    <location>
        <begin position="8"/>
        <end position="186"/>
    </location>
</feature>
<reference evidence="2 3" key="1">
    <citation type="submission" date="2015-01" db="EMBL/GenBank/DDBJ databases">
        <title>Genome sequence of Anoxybacillus ayderensis strain AB04.</title>
        <authorList>
            <person name="Belduz A.O."/>
            <person name="Canakci S."/>
            <person name="Chan K.-G."/>
            <person name="Kahar U.M."/>
            <person name="Yaakob A.S."/>
            <person name="Chan C.S."/>
            <person name="Goh K.M."/>
        </authorList>
    </citation>
    <scope>NUCLEOTIDE SEQUENCE [LARGE SCALE GENOMIC DNA]</scope>
    <source>
        <strain evidence="2 3">AB04</strain>
    </source>
</reference>
<dbReference type="EMBL" id="JXTG01000008">
    <property type="protein sequence ID" value="KIP21042.1"/>
    <property type="molecule type" value="Genomic_DNA"/>
</dbReference>
<dbReference type="InterPro" id="IPR012912">
    <property type="entry name" value="Plasmid_pRiA4b_Orf3-like"/>
</dbReference>
<dbReference type="PATRIC" id="fig|265546.4.peg.1764"/>
<dbReference type="Pfam" id="PF07929">
    <property type="entry name" value="PRiA4_ORF3"/>
    <property type="match status" value="1"/>
</dbReference>
<dbReference type="InterPro" id="IPR024047">
    <property type="entry name" value="MM3350-like_sf"/>
</dbReference>
<evidence type="ECO:0000313" key="2">
    <source>
        <dbReference type="EMBL" id="KIP21042.1"/>
    </source>
</evidence>
<dbReference type="PANTHER" id="PTHR41878:SF1">
    <property type="entry name" value="TNPR PROTEIN"/>
    <property type="match status" value="1"/>
</dbReference>
<evidence type="ECO:0000259" key="1">
    <source>
        <dbReference type="Pfam" id="PF07929"/>
    </source>
</evidence>
<evidence type="ECO:0000313" key="3">
    <source>
        <dbReference type="Proteomes" id="UP000032047"/>
    </source>
</evidence>
<sequence>MLQKKQTVYQLKIALRGIRPPIWRRVLVPSNITFDQLHLIIQEAMGWKNYHLYQFETGDAIIDVPHPLDDFSHPRKDMLDSRKIRMKTYLSHEKDKVLYTYDFGDNWEHIVTLEKIEKRMEPLTHPVCIKGKRACPPEDVGGVWGYQDVLDMMQDDTRKQEREEFLEWYDEWYGDDFDPEYFDIEEVNRRLATIKFK</sequence>
<dbReference type="Proteomes" id="UP000032047">
    <property type="component" value="Unassembled WGS sequence"/>
</dbReference>
<comment type="caution">
    <text evidence="2">The sequence shown here is derived from an EMBL/GenBank/DDBJ whole genome shotgun (WGS) entry which is preliminary data.</text>
</comment>
<dbReference type="PANTHER" id="PTHR41878">
    <property type="entry name" value="LEXA REPRESSOR-RELATED"/>
    <property type="match status" value="1"/>
</dbReference>
<protein>
    <submittedName>
        <fullName evidence="2">Plasmid pRiA4b ORF-3-like protein</fullName>
    </submittedName>
</protein>
<gene>
    <name evidence="2" type="ORF">JV16_01767</name>
</gene>
<dbReference type="Gene3D" id="3.10.290.30">
    <property type="entry name" value="MM3350-like"/>
    <property type="match status" value="1"/>
</dbReference>
<keyword evidence="3" id="KW-1185">Reference proteome</keyword>
<organism evidence="2 3">
    <name type="scientific">Anoxybacillus ayderensis</name>
    <dbReference type="NCBI Taxonomy" id="265546"/>
    <lineage>
        <taxon>Bacteria</taxon>
        <taxon>Bacillati</taxon>
        <taxon>Bacillota</taxon>
        <taxon>Bacilli</taxon>
        <taxon>Bacillales</taxon>
        <taxon>Anoxybacillaceae</taxon>
        <taxon>Anoxybacillus</taxon>
    </lineage>
</organism>
<accession>A0A0D0HP32</accession>
<dbReference type="AlphaFoldDB" id="A0A0D0HP32"/>
<dbReference type="SUPFAM" id="SSF159941">
    <property type="entry name" value="MM3350-like"/>
    <property type="match status" value="1"/>
</dbReference>
<dbReference type="RefSeq" id="WP_042535282.1">
    <property type="nucleotide sequence ID" value="NZ_JXTG01000008.1"/>
</dbReference>